<name>A0A4R4RN16_9ACTN</name>
<dbReference type="PANTHER" id="PTHR33204">
    <property type="entry name" value="TRANSCRIPTIONAL REGULATOR, MARR FAMILY"/>
    <property type="match status" value="1"/>
</dbReference>
<dbReference type="SUPFAM" id="SSF46785">
    <property type="entry name" value="Winged helix' DNA-binding domain"/>
    <property type="match status" value="1"/>
</dbReference>
<gene>
    <name evidence="5" type="ORF">E1212_14755</name>
</gene>
<dbReference type="InterPro" id="IPR036527">
    <property type="entry name" value="SCP2_sterol-bd_dom_sf"/>
</dbReference>
<evidence type="ECO:0000313" key="6">
    <source>
        <dbReference type="Proteomes" id="UP000295621"/>
    </source>
</evidence>
<dbReference type="InterPro" id="IPR036390">
    <property type="entry name" value="WH_DNA-bd_sf"/>
</dbReference>
<dbReference type="EMBL" id="SMKL01000030">
    <property type="protein sequence ID" value="TDC50449.1"/>
    <property type="molecule type" value="Genomic_DNA"/>
</dbReference>
<feature type="domain" description="HTH hxlR-type" evidence="4">
    <location>
        <begin position="26"/>
        <end position="124"/>
    </location>
</feature>
<dbReference type="Gene3D" id="1.10.10.10">
    <property type="entry name" value="Winged helix-like DNA-binding domain superfamily/Winged helix DNA-binding domain"/>
    <property type="match status" value="1"/>
</dbReference>
<evidence type="ECO:0000256" key="1">
    <source>
        <dbReference type="ARBA" id="ARBA00023015"/>
    </source>
</evidence>
<keyword evidence="1" id="KW-0805">Transcription regulation</keyword>
<comment type="caution">
    <text evidence="5">The sequence shown here is derived from an EMBL/GenBank/DDBJ whole genome shotgun (WGS) entry which is preliminary data.</text>
</comment>
<dbReference type="PROSITE" id="PS51118">
    <property type="entry name" value="HTH_HXLR"/>
    <property type="match status" value="1"/>
</dbReference>
<dbReference type="InterPro" id="IPR002577">
    <property type="entry name" value="HTH_HxlR"/>
</dbReference>
<keyword evidence="2" id="KW-0238">DNA-binding</keyword>
<dbReference type="InterPro" id="IPR036388">
    <property type="entry name" value="WH-like_DNA-bd_sf"/>
</dbReference>
<reference evidence="5 6" key="1">
    <citation type="submission" date="2019-02" db="EMBL/GenBank/DDBJ databases">
        <title>Draft genome sequences of novel Actinobacteria.</title>
        <authorList>
            <person name="Sahin N."/>
            <person name="Ay H."/>
            <person name="Saygin H."/>
        </authorList>
    </citation>
    <scope>NUCLEOTIDE SEQUENCE [LARGE SCALE GENOMIC DNA]</scope>
    <source>
        <strain evidence="5 6">KC603</strain>
    </source>
</reference>
<dbReference type="Gene3D" id="3.30.1050.10">
    <property type="entry name" value="SCP2 sterol-binding domain"/>
    <property type="match status" value="1"/>
</dbReference>
<dbReference type="Proteomes" id="UP000295621">
    <property type="component" value="Unassembled WGS sequence"/>
</dbReference>
<dbReference type="GO" id="GO:0003677">
    <property type="term" value="F:DNA binding"/>
    <property type="evidence" value="ECO:0007669"/>
    <property type="project" value="UniProtKB-KW"/>
</dbReference>
<dbReference type="Pfam" id="PF01638">
    <property type="entry name" value="HxlR"/>
    <property type="match status" value="1"/>
</dbReference>
<sequence length="247" mass="26723">MKNVVGDILFIVFEEAQVTRTYGEGCPIALSLDIVGERWALLVVRELRLGPRRYSDLQAALRGITPAVLSKRLRELEEYGVLHRRELPPPAAAKVYELTEWGAGLEPVFQALARWGVRSPVLPLTGEVSADSVMLGLRTFFSADDGDGVSPRPAPWSASYEVTLGSDVYRLRVEHGRLTELARGPAGTAPDVLVRTTKAAWQAVLDGAEPLADAVAAGRLSVTGDLRALQSLVDAPRKIRPRPAPAG</sequence>
<dbReference type="OrthoDB" id="9792527at2"/>
<dbReference type="PANTHER" id="PTHR33204:SF18">
    <property type="entry name" value="TRANSCRIPTIONAL REGULATORY PROTEIN"/>
    <property type="match status" value="1"/>
</dbReference>
<dbReference type="AlphaFoldDB" id="A0A4R4RN16"/>
<dbReference type="Pfam" id="PF14864">
    <property type="entry name" value="Alkyl_sulf_C"/>
    <property type="match status" value="1"/>
</dbReference>
<accession>A0A4R4RN16</accession>
<evidence type="ECO:0000313" key="5">
    <source>
        <dbReference type="EMBL" id="TDC50449.1"/>
    </source>
</evidence>
<evidence type="ECO:0000259" key="4">
    <source>
        <dbReference type="PROSITE" id="PS51118"/>
    </source>
</evidence>
<proteinExistence type="predicted"/>
<evidence type="ECO:0000256" key="2">
    <source>
        <dbReference type="ARBA" id="ARBA00023125"/>
    </source>
</evidence>
<dbReference type="InterPro" id="IPR029229">
    <property type="entry name" value="Alkyl_sulf_C"/>
</dbReference>
<keyword evidence="6" id="KW-1185">Reference proteome</keyword>
<protein>
    <submittedName>
        <fullName evidence="5">Transcriptional regulator</fullName>
    </submittedName>
</protein>
<evidence type="ECO:0000256" key="3">
    <source>
        <dbReference type="ARBA" id="ARBA00023163"/>
    </source>
</evidence>
<keyword evidence="3" id="KW-0804">Transcription</keyword>
<organism evidence="5 6">
    <name type="scientific">Jiangella ureilytica</name>
    <dbReference type="NCBI Taxonomy" id="2530374"/>
    <lineage>
        <taxon>Bacteria</taxon>
        <taxon>Bacillati</taxon>
        <taxon>Actinomycetota</taxon>
        <taxon>Actinomycetes</taxon>
        <taxon>Jiangellales</taxon>
        <taxon>Jiangellaceae</taxon>
        <taxon>Jiangella</taxon>
    </lineage>
</organism>
<dbReference type="SUPFAM" id="SSF55718">
    <property type="entry name" value="SCP-like"/>
    <property type="match status" value="1"/>
</dbReference>